<proteinExistence type="predicted"/>
<dbReference type="AlphaFoldDB" id="A0A1H5WXR9"/>
<sequence>MNNEKLIQQQMLERVASSFITNKPIRLKWLEGNDLGYTSCSEPTTIHVAWEHCYYTGLNNDDKFRIRTGVAAHETLHQIFTNFDYTNKVTKKMTRGEAAIFMQFANTIEDPAIEYFADEVMSGWFLDGLKFSIQRIFDLSPEINNSQNAFTQLINALINFGDIGFVKGSFTFPEAKKYFKIVAPIYNKAIVERSSKKRINYAIKCMELTKPLWEEELKKQEFFEKLLKEMQENLSKKGEGTNSEPSGDKQQKKAKSEVAKRRDSAIRKIKKADNNANTENNAGNNGEEKDKNVSERSESEESKNEPTNNNCNSNTTSETTSETSKTDSEPTFEPTSETASEEIEGITLTPEMASKVKPICDTSETERAKSLKAIESLSKIIEKELNSKDNKTKKTDSTDINIKTDNNPSLKKYTCLNKKILPTNVETYSSVVNELSPQIKSLTKKLEKIIEQDVDETRRTTSGNYNVIRGTVGTTAKIFDKTKEKSNKKNIEVLLLVDHSGSMGGHKIEIARTTSIILAESLSRLNIDFSIIGFAADKLGYNAVHFHYCNRKENSLSQRSSLLSMQPGGNNFDGYSIRYATEYLKNSPSNKKKLLFIISDGKPHAKAYSRAGLNGVEDTTLAIKDAKKSVSLFGIGIGNCDPEVLLKMYGKDFIHVKDIALLPNELSKRLSKAL</sequence>
<dbReference type="PROSITE" id="PS50234">
    <property type="entry name" value="VWFA"/>
    <property type="match status" value="1"/>
</dbReference>
<keyword evidence="4" id="KW-1185">Reference proteome</keyword>
<dbReference type="SMART" id="SM00327">
    <property type="entry name" value="VWA"/>
    <property type="match status" value="1"/>
</dbReference>
<feature type="compositionally biased region" description="Low complexity" evidence="1">
    <location>
        <begin position="274"/>
        <end position="285"/>
    </location>
</feature>
<dbReference type="InterPro" id="IPR036465">
    <property type="entry name" value="vWFA_dom_sf"/>
</dbReference>
<organism evidence="3 4">
    <name type="scientific">Lachnospira multipara</name>
    <dbReference type="NCBI Taxonomy" id="28051"/>
    <lineage>
        <taxon>Bacteria</taxon>
        <taxon>Bacillati</taxon>
        <taxon>Bacillota</taxon>
        <taxon>Clostridia</taxon>
        <taxon>Lachnospirales</taxon>
        <taxon>Lachnospiraceae</taxon>
        <taxon>Lachnospira</taxon>
    </lineage>
</organism>
<reference evidence="3 4" key="1">
    <citation type="submission" date="2016-10" db="EMBL/GenBank/DDBJ databases">
        <authorList>
            <person name="de Groot N.N."/>
        </authorList>
    </citation>
    <scope>NUCLEOTIDE SEQUENCE [LARGE SCALE GENOMIC DNA]</scope>
    <source>
        <strain evidence="3 4">D15d</strain>
    </source>
</reference>
<dbReference type="SUPFAM" id="SSF53300">
    <property type="entry name" value="vWA-like"/>
    <property type="match status" value="1"/>
</dbReference>
<evidence type="ECO:0000313" key="4">
    <source>
        <dbReference type="Proteomes" id="UP000236726"/>
    </source>
</evidence>
<feature type="compositionally biased region" description="Basic and acidic residues" evidence="1">
    <location>
        <begin position="286"/>
        <end position="304"/>
    </location>
</feature>
<dbReference type="Pfam" id="PF00092">
    <property type="entry name" value="VWA"/>
    <property type="match status" value="1"/>
</dbReference>
<dbReference type="RefSeq" id="WP_103953449.1">
    <property type="nucleotide sequence ID" value="NZ_FNUL01000019.1"/>
</dbReference>
<feature type="region of interest" description="Disordered" evidence="1">
    <location>
        <begin position="233"/>
        <end position="356"/>
    </location>
</feature>
<feature type="compositionally biased region" description="Basic and acidic residues" evidence="1">
    <location>
        <begin position="246"/>
        <end position="266"/>
    </location>
</feature>
<feature type="compositionally biased region" description="Low complexity" evidence="1">
    <location>
        <begin position="305"/>
        <end position="323"/>
    </location>
</feature>
<evidence type="ECO:0000256" key="1">
    <source>
        <dbReference type="SAM" id="MobiDB-lite"/>
    </source>
</evidence>
<dbReference type="InterPro" id="IPR002035">
    <property type="entry name" value="VWF_A"/>
</dbReference>
<dbReference type="PANTHER" id="PTHR41248:SF1">
    <property type="entry name" value="NORD PROTEIN"/>
    <property type="match status" value="1"/>
</dbReference>
<dbReference type="Gene3D" id="3.40.50.410">
    <property type="entry name" value="von Willebrand factor, type A domain"/>
    <property type="match status" value="1"/>
</dbReference>
<name>A0A1H5WXR9_9FIRM</name>
<protein>
    <submittedName>
        <fullName evidence="3">Cobalamin biosynthesis protein CobT VWA domain-containing protein</fullName>
    </submittedName>
</protein>
<feature type="domain" description="VWFA" evidence="2">
    <location>
        <begin position="492"/>
        <end position="674"/>
    </location>
</feature>
<dbReference type="Proteomes" id="UP000236726">
    <property type="component" value="Unassembled WGS sequence"/>
</dbReference>
<dbReference type="PANTHER" id="PTHR41248">
    <property type="entry name" value="NORD PROTEIN"/>
    <property type="match status" value="1"/>
</dbReference>
<gene>
    <name evidence="3" type="ORF">SAMN05216537_11920</name>
</gene>
<evidence type="ECO:0000313" key="3">
    <source>
        <dbReference type="EMBL" id="SEG03807.1"/>
    </source>
</evidence>
<dbReference type="InterPro" id="IPR051928">
    <property type="entry name" value="NorD/CobT"/>
</dbReference>
<evidence type="ECO:0000259" key="2">
    <source>
        <dbReference type="PROSITE" id="PS50234"/>
    </source>
</evidence>
<dbReference type="EMBL" id="FNUL01000019">
    <property type="protein sequence ID" value="SEG03807.1"/>
    <property type="molecule type" value="Genomic_DNA"/>
</dbReference>
<accession>A0A1H5WXR9</accession>